<dbReference type="SMART" id="SM00387">
    <property type="entry name" value="HATPase_c"/>
    <property type="match status" value="1"/>
</dbReference>
<keyword evidence="6 9" id="KW-0418">Kinase</keyword>
<keyword evidence="5" id="KW-0547">Nucleotide-binding</keyword>
<evidence type="ECO:0000256" key="7">
    <source>
        <dbReference type="ARBA" id="ARBA00022840"/>
    </source>
</evidence>
<evidence type="ECO:0000313" key="9">
    <source>
        <dbReference type="EMBL" id="PZW43158.1"/>
    </source>
</evidence>
<dbReference type="InterPro" id="IPR036890">
    <property type="entry name" value="HATPase_C_sf"/>
</dbReference>
<keyword evidence="7" id="KW-0067">ATP-binding</keyword>
<protein>
    <recommendedName>
        <fullName evidence="2">histidine kinase</fullName>
        <ecNumber evidence="2">2.7.13.3</ecNumber>
    </recommendedName>
</protein>
<keyword evidence="3" id="KW-0597">Phosphoprotein</keyword>
<dbReference type="Pfam" id="PF02518">
    <property type="entry name" value="HATPase_c"/>
    <property type="match status" value="1"/>
</dbReference>
<keyword evidence="4" id="KW-0808">Transferase</keyword>
<dbReference type="EMBL" id="QKYU01000016">
    <property type="protein sequence ID" value="PZW43158.1"/>
    <property type="molecule type" value="Genomic_DNA"/>
</dbReference>
<comment type="caution">
    <text evidence="9">The sequence shown here is derived from an EMBL/GenBank/DDBJ whole genome shotgun (WGS) entry which is preliminary data.</text>
</comment>
<dbReference type="InterPro" id="IPR003594">
    <property type="entry name" value="HATPase_dom"/>
</dbReference>
<dbReference type="AlphaFoldDB" id="A0A2W7IAM6"/>
<evidence type="ECO:0000256" key="5">
    <source>
        <dbReference type="ARBA" id="ARBA00022741"/>
    </source>
</evidence>
<evidence type="ECO:0000256" key="1">
    <source>
        <dbReference type="ARBA" id="ARBA00000085"/>
    </source>
</evidence>
<dbReference type="PANTHER" id="PTHR41523">
    <property type="entry name" value="TWO-COMPONENT SYSTEM SENSOR PROTEIN"/>
    <property type="match status" value="1"/>
</dbReference>
<dbReference type="InterPro" id="IPR005467">
    <property type="entry name" value="His_kinase_dom"/>
</dbReference>
<dbReference type="SUPFAM" id="SSF55874">
    <property type="entry name" value="ATPase domain of HSP90 chaperone/DNA topoisomerase II/histidine kinase"/>
    <property type="match status" value="1"/>
</dbReference>
<dbReference type="PROSITE" id="PS50109">
    <property type="entry name" value="HIS_KIN"/>
    <property type="match status" value="1"/>
</dbReference>
<dbReference type="PANTHER" id="PTHR41523:SF8">
    <property type="entry name" value="ETHYLENE RESPONSE SENSOR PROTEIN"/>
    <property type="match status" value="1"/>
</dbReference>
<comment type="catalytic activity">
    <reaction evidence="1">
        <text>ATP + protein L-histidine = ADP + protein N-phospho-L-histidine.</text>
        <dbReference type="EC" id="2.7.13.3"/>
    </reaction>
</comment>
<dbReference type="GO" id="GO:0005524">
    <property type="term" value="F:ATP binding"/>
    <property type="evidence" value="ECO:0007669"/>
    <property type="project" value="UniProtKB-KW"/>
</dbReference>
<evidence type="ECO:0000256" key="4">
    <source>
        <dbReference type="ARBA" id="ARBA00022679"/>
    </source>
</evidence>
<dbReference type="Pfam" id="PF07568">
    <property type="entry name" value="HisKA_2"/>
    <property type="match status" value="1"/>
</dbReference>
<reference evidence="9 10" key="1">
    <citation type="submission" date="2018-06" db="EMBL/GenBank/DDBJ databases">
        <title>Genomic Encyclopedia of Archaeal and Bacterial Type Strains, Phase II (KMG-II): from individual species to whole genera.</title>
        <authorList>
            <person name="Goeker M."/>
        </authorList>
    </citation>
    <scope>NUCLEOTIDE SEQUENCE [LARGE SCALE GENOMIC DNA]</scope>
    <source>
        <strain evidence="9 10">DSM 24525</strain>
    </source>
</reference>
<keyword evidence="10" id="KW-1185">Reference proteome</keyword>
<dbReference type="InterPro" id="IPR011495">
    <property type="entry name" value="Sig_transdc_His_kin_sub2_dim/P"/>
</dbReference>
<evidence type="ECO:0000256" key="2">
    <source>
        <dbReference type="ARBA" id="ARBA00012438"/>
    </source>
</evidence>
<accession>A0A2W7IAM6</accession>
<name>A0A2W7IAM6_9PROT</name>
<dbReference type="Proteomes" id="UP000249688">
    <property type="component" value="Unassembled WGS sequence"/>
</dbReference>
<proteinExistence type="predicted"/>
<dbReference type="OrthoDB" id="7991996at2"/>
<dbReference type="GO" id="GO:0004673">
    <property type="term" value="F:protein histidine kinase activity"/>
    <property type="evidence" value="ECO:0007669"/>
    <property type="project" value="UniProtKB-EC"/>
</dbReference>
<evidence type="ECO:0000256" key="3">
    <source>
        <dbReference type="ARBA" id="ARBA00022553"/>
    </source>
</evidence>
<sequence length="257" mass="27035">MPEHSATATMAAPNRARVRHHADGAPRIGLPAPAGNDLAATPDCETLAEQLCASDTLLRELQHRVKNSLQMITSLIRLESHCLPEGVVSDRFDRLAGRVESVALLYRSLDDAAAGDSIDMGAYLRRVASAVMQAHEDQGIRLDLHLDTFPVSAEVAMATGLMVNELLTNALKYAFAGRDGGTITLRSLVDATGCQVIVADDGVGLAEGAAWPTLGKMSALIVQSLQQQGGARVAVASAPNQGTCVTISYPRDGAEAP</sequence>
<organism evidence="9 10">
    <name type="scientific">Humitalea rosea</name>
    <dbReference type="NCBI Taxonomy" id="990373"/>
    <lineage>
        <taxon>Bacteria</taxon>
        <taxon>Pseudomonadati</taxon>
        <taxon>Pseudomonadota</taxon>
        <taxon>Alphaproteobacteria</taxon>
        <taxon>Acetobacterales</taxon>
        <taxon>Roseomonadaceae</taxon>
        <taxon>Humitalea</taxon>
    </lineage>
</organism>
<feature type="domain" description="Histidine kinase" evidence="8">
    <location>
        <begin position="60"/>
        <end position="253"/>
    </location>
</feature>
<evidence type="ECO:0000313" key="10">
    <source>
        <dbReference type="Proteomes" id="UP000249688"/>
    </source>
</evidence>
<dbReference type="Gene3D" id="3.30.450.20">
    <property type="entry name" value="PAS domain"/>
    <property type="match status" value="1"/>
</dbReference>
<evidence type="ECO:0000256" key="6">
    <source>
        <dbReference type="ARBA" id="ARBA00022777"/>
    </source>
</evidence>
<evidence type="ECO:0000259" key="8">
    <source>
        <dbReference type="PROSITE" id="PS50109"/>
    </source>
</evidence>
<dbReference type="EC" id="2.7.13.3" evidence="2"/>
<gene>
    <name evidence="9" type="ORF">C8P66_11679</name>
</gene>
<dbReference type="RefSeq" id="WP_111399028.1">
    <property type="nucleotide sequence ID" value="NZ_QKYU01000016.1"/>
</dbReference>
<dbReference type="Gene3D" id="3.30.565.10">
    <property type="entry name" value="Histidine kinase-like ATPase, C-terminal domain"/>
    <property type="match status" value="1"/>
</dbReference>